<dbReference type="Proteomes" id="UP001291653">
    <property type="component" value="Unassembled WGS sequence"/>
</dbReference>
<sequence length="170" mass="17878">MGGDGDQDHRHRARTGSWEWHGHRARPGKPGRLHPGRAGDRDEPGTPDGAARALRTPARLLPTAAVAGLDPEGTAPLVDRRAGRLPRRHDPDGDRDTQPDAPGAPGAAGPAVVARCALLRSPGRARRQPGRIRARIRDPALYGDGPPGQGLAPGALAGRRDHARRAGGTR</sequence>
<protein>
    <submittedName>
        <fullName evidence="2">Uncharacterized protein</fullName>
    </submittedName>
</protein>
<evidence type="ECO:0000313" key="2">
    <source>
        <dbReference type="EMBL" id="GLF93054.1"/>
    </source>
</evidence>
<feature type="compositionally biased region" description="Basic residues" evidence="1">
    <location>
        <begin position="23"/>
        <end position="35"/>
    </location>
</feature>
<evidence type="ECO:0000313" key="3">
    <source>
        <dbReference type="Proteomes" id="UP001291653"/>
    </source>
</evidence>
<reference evidence="2 3" key="1">
    <citation type="submission" date="2022-10" db="EMBL/GenBank/DDBJ databases">
        <title>Draft genome sequence of Streptomyces sp. YSPA8.</title>
        <authorList>
            <person name="Moriuchi R."/>
            <person name="Dohra H."/>
            <person name="Yamamura H."/>
            <person name="Kodani S."/>
        </authorList>
    </citation>
    <scope>NUCLEOTIDE SEQUENCE [LARGE SCALE GENOMIC DNA]</scope>
    <source>
        <strain evidence="2 3">YSPA8</strain>
    </source>
</reference>
<organism evidence="2 3">
    <name type="scientific">Streptomyces yaizuensis</name>
    <dbReference type="NCBI Taxonomy" id="2989713"/>
    <lineage>
        <taxon>Bacteria</taxon>
        <taxon>Bacillati</taxon>
        <taxon>Actinomycetota</taxon>
        <taxon>Actinomycetes</taxon>
        <taxon>Kitasatosporales</taxon>
        <taxon>Streptomycetaceae</taxon>
        <taxon>Streptomyces</taxon>
    </lineage>
</organism>
<feature type="compositionally biased region" description="Basic residues" evidence="1">
    <location>
        <begin position="161"/>
        <end position="170"/>
    </location>
</feature>
<dbReference type="EMBL" id="BSBI01000001">
    <property type="protein sequence ID" value="GLF93054.1"/>
    <property type="molecule type" value="Genomic_DNA"/>
</dbReference>
<proteinExistence type="predicted"/>
<feature type="region of interest" description="Disordered" evidence="1">
    <location>
        <begin position="1"/>
        <end position="170"/>
    </location>
</feature>
<feature type="compositionally biased region" description="Basic residues" evidence="1">
    <location>
        <begin position="123"/>
        <end position="134"/>
    </location>
</feature>
<dbReference type="RefSeq" id="WP_323445161.1">
    <property type="nucleotide sequence ID" value="NZ_BSBI01000001.1"/>
</dbReference>
<keyword evidence="3" id="KW-1185">Reference proteome</keyword>
<name>A0ABQ5NSC4_9ACTN</name>
<comment type="caution">
    <text evidence="2">The sequence shown here is derived from an EMBL/GenBank/DDBJ whole genome shotgun (WGS) entry which is preliminary data.</text>
</comment>
<feature type="compositionally biased region" description="Low complexity" evidence="1">
    <location>
        <begin position="101"/>
        <end position="114"/>
    </location>
</feature>
<evidence type="ECO:0000256" key="1">
    <source>
        <dbReference type="SAM" id="MobiDB-lite"/>
    </source>
</evidence>
<gene>
    <name evidence="2" type="ORF">SYYSPA8_02175</name>
</gene>
<feature type="compositionally biased region" description="Basic and acidic residues" evidence="1">
    <location>
        <begin position="78"/>
        <end position="98"/>
    </location>
</feature>
<feature type="compositionally biased region" description="Low complexity" evidence="1">
    <location>
        <begin position="50"/>
        <end position="65"/>
    </location>
</feature>
<accession>A0ABQ5NSC4</accession>